<keyword evidence="3" id="KW-1185">Reference proteome</keyword>
<dbReference type="Proteomes" id="UP001557470">
    <property type="component" value="Unassembled WGS sequence"/>
</dbReference>
<dbReference type="InterPro" id="IPR003890">
    <property type="entry name" value="MIF4G-like_typ-3"/>
</dbReference>
<evidence type="ECO:0000259" key="1">
    <source>
        <dbReference type="SMART" id="SM00543"/>
    </source>
</evidence>
<proteinExistence type="predicted"/>
<protein>
    <recommendedName>
        <fullName evidence="1">MIF4G domain-containing protein</fullName>
    </recommendedName>
</protein>
<dbReference type="PANTHER" id="PTHR23253:SF10">
    <property type="entry name" value="EUKARYOTIC TRANSLATION INITIATION FACTOR 4 GAMMA 1"/>
    <property type="match status" value="1"/>
</dbReference>
<dbReference type="SMART" id="SM00543">
    <property type="entry name" value="MIF4G"/>
    <property type="match status" value="1"/>
</dbReference>
<evidence type="ECO:0000313" key="3">
    <source>
        <dbReference type="Proteomes" id="UP001557470"/>
    </source>
</evidence>
<dbReference type="InterPro" id="IPR016024">
    <property type="entry name" value="ARM-type_fold"/>
</dbReference>
<sequence>MLRINILVTGLDLKMEKCNPENQSSAPSFIGQAVQKQDMDKFHDPDPLKTEELYAQMDDILDRLTRTNFKKLMNEVTNLTINTEARLKGIVDIIYKKAIGHPAISELYAHMCRLLMGLNVPTTANPGVTVNFRKLFLNRVHAGFETIWRENQDILWEKQKEMDSITKEEECKKWQEEMEEAKELGRMHSVGIINLMCDFYNFKIITKAIMHDCIKKLLNKQDDVSLECLCTLLSTIGSNLDRPSMYRYYDQIGNIIKNRRVSPRIRGRLQSVLDLQKQPLRLRKL</sequence>
<feature type="domain" description="MIF4G" evidence="1">
    <location>
        <begin position="54"/>
        <end position="279"/>
    </location>
</feature>
<dbReference type="AlphaFoldDB" id="A0ABD0WJM5"/>
<reference evidence="2 3" key="1">
    <citation type="submission" date="2024-06" db="EMBL/GenBank/DDBJ databases">
        <authorList>
            <person name="Pan Q."/>
            <person name="Wen M."/>
            <person name="Jouanno E."/>
            <person name="Zahm M."/>
            <person name="Klopp C."/>
            <person name="Cabau C."/>
            <person name="Louis A."/>
            <person name="Berthelot C."/>
            <person name="Parey E."/>
            <person name="Roest Crollius H."/>
            <person name="Montfort J."/>
            <person name="Robinson-Rechavi M."/>
            <person name="Bouchez O."/>
            <person name="Lampietro C."/>
            <person name="Lopez Roques C."/>
            <person name="Donnadieu C."/>
            <person name="Postlethwait J."/>
            <person name="Bobe J."/>
            <person name="Verreycken H."/>
            <person name="Guiguen Y."/>
        </authorList>
    </citation>
    <scope>NUCLEOTIDE SEQUENCE [LARGE SCALE GENOMIC DNA]</scope>
    <source>
        <strain evidence="2">Up_M1</strain>
        <tissue evidence="2">Testis</tissue>
    </source>
</reference>
<organism evidence="2 3">
    <name type="scientific">Umbra pygmaea</name>
    <name type="common">Eastern mudminnow</name>
    <dbReference type="NCBI Taxonomy" id="75934"/>
    <lineage>
        <taxon>Eukaryota</taxon>
        <taxon>Metazoa</taxon>
        <taxon>Chordata</taxon>
        <taxon>Craniata</taxon>
        <taxon>Vertebrata</taxon>
        <taxon>Euteleostomi</taxon>
        <taxon>Actinopterygii</taxon>
        <taxon>Neopterygii</taxon>
        <taxon>Teleostei</taxon>
        <taxon>Protacanthopterygii</taxon>
        <taxon>Esociformes</taxon>
        <taxon>Umbridae</taxon>
        <taxon>Umbra</taxon>
    </lineage>
</organism>
<gene>
    <name evidence="2" type="ORF">UPYG_G00200000</name>
</gene>
<dbReference type="EMBL" id="JAGEUA010000006">
    <property type="protein sequence ID" value="KAL0973181.1"/>
    <property type="molecule type" value="Genomic_DNA"/>
</dbReference>
<dbReference type="Gene3D" id="1.25.40.180">
    <property type="match status" value="1"/>
</dbReference>
<name>A0ABD0WJM5_UMBPY</name>
<comment type="caution">
    <text evidence="2">The sequence shown here is derived from an EMBL/GenBank/DDBJ whole genome shotgun (WGS) entry which is preliminary data.</text>
</comment>
<evidence type="ECO:0000313" key="2">
    <source>
        <dbReference type="EMBL" id="KAL0973181.1"/>
    </source>
</evidence>
<dbReference type="SUPFAM" id="SSF48371">
    <property type="entry name" value="ARM repeat"/>
    <property type="match status" value="1"/>
</dbReference>
<dbReference type="PANTHER" id="PTHR23253">
    <property type="entry name" value="EUKARYOTIC TRANSLATION INITIATION FACTOR 4 GAMMA"/>
    <property type="match status" value="1"/>
</dbReference>
<accession>A0ABD0WJM5</accession>
<dbReference type="Pfam" id="PF02854">
    <property type="entry name" value="MIF4G"/>
    <property type="match status" value="1"/>
</dbReference>